<dbReference type="InterPro" id="IPR038491">
    <property type="entry name" value="Velvet_dom_sf"/>
</dbReference>
<dbReference type="GO" id="GO:0030435">
    <property type="term" value="P:sporulation resulting in formation of a cellular spore"/>
    <property type="evidence" value="ECO:0007669"/>
    <property type="project" value="UniProtKB-KW"/>
</dbReference>
<dbReference type="Gene3D" id="2.60.40.3960">
    <property type="entry name" value="Velvet domain"/>
    <property type="match status" value="1"/>
</dbReference>
<dbReference type="Pfam" id="PF11754">
    <property type="entry name" value="Velvet"/>
    <property type="match status" value="1"/>
</dbReference>
<dbReference type="OMA" id="YQDGRSW"/>
<protein>
    <recommendedName>
        <fullName evidence="8">Velvet domain-containing protein</fullName>
    </recommendedName>
</protein>
<dbReference type="STRING" id="36022.A0A1V2L359"/>
<sequence length="307" mass="33809">MSKCSRAAKPYGCQIPFENIATNTPLTDTSPAFSRSPSVIFDYEIVQQPVRARMCGLGDKDRRQISPPVFLKVHAFDAVTKERLDVNDVDISNIIIIVSLWSADEKVDLSLSQTIINGSSPESSLMGSPDQMRAIVNDTTSTLTTNSSTSVNYADDEKTNAGKNNNQSGEVAETAFVAKAENEKSYLEYEEEKPKRGSTSDSDESLGDVPTRNLIGSTVTNAVKLYDEQHQRGVWFVLSDLSIRIEGEFKLKFKLVDLASNTTVEKFSNAFKVYSAKKFPGVVDSIPLGRVFASQGVKIAIRRETKD</sequence>
<evidence type="ECO:0000256" key="5">
    <source>
        <dbReference type="ARBA" id="ARBA00023242"/>
    </source>
</evidence>
<feature type="region of interest" description="Disordered" evidence="7">
    <location>
        <begin position="187"/>
        <end position="211"/>
    </location>
</feature>
<evidence type="ECO:0000259" key="8">
    <source>
        <dbReference type="PROSITE" id="PS51821"/>
    </source>
</evidence>
<evidence type="ECO:0000256" key="6">
    <source>
        <dbReference type="ARBA" id="ARBA00038045"/>
    </source>
</evidence>
<proteinExistence type="inferred from homology"/>
<evidence type="ECO:0000256" key="2">
    <source>
        <dbReference type="ARBA" id="ARBA00022969"/>
    </source>
</evidence>
<feature type="domain" description="Velvet" evidence="8">
    <location>
        <begin position="34"/>
        <end position="302"/>
    </location>
</feature>
<dbReference type="GO" id="GO:0005634">
    <property type="term" value="C:nucleus"/>
    <property type="evidence" value="ECO:0007669"/>
    <property type="project" value="UniProtKB-SubCell"/>
</dbReference>
<dbReference type="PANTHER" id="PTHR33572:SF3">
    <property type="entry name" value="VELVET COMPLEX SUBUNIT B"/>
    <property type="match status" value="1"/>
</dbReference>
<dbReference type="InterPro" id="IPR021740">
    <property type="entry name" value="Velvet"/>
</dbReference>
<dbReference type="PROSITE" id="PS51821">
    <property type="entry name" value="VELVET"/>
    <property type="match status" value="1"/>
</dbReference>
<organism evidence="9 10">
    <name type="scientific">Cyberlindnera fabianii</name>
    <name type="common">Yeast</name>
    <name type="synonym">Hansenula fabianii</name>
    <dbReference type="NCBI Taxonomy" id="36022"/>
    <lineage>
        <taxon>Eukaryota</taxon>
        <taxon>Fungi</taxon>
        <taxon>Dikarya</taxon>
        <taxon>Ascomycota</taxon>
        <taxon>Saccharomycotina</taxon>
        <taxon>Saccharomycetes</taxon>
        <taxon>Phaffomycetales</taxon>
        <taxon>Phaffomycetaceae</taxon>
        <taxon>Cyberlindnera</taxon>
    </lineage>
</organism>
<dbReference type="VEuPathDB" id="FungiDB:BON22_3793"/>
<comment type="caution">
    <text evidence="9">The sequence shown here is derived from an EMBL/GenBank/DDBJ whole genome shotgun (WGS) entry which is preliminary data.</text>
</comment>
<dbReference type="AlphaFoldDB" id="A0A1V2L359"/>
<evidence type="ECO:0000256" key="1">
    <source>
        <dbReference type="ARBA" id="ARBA00004123"/>
    </source>
</evidence>
<keyword evidence="4" id="KW-0804">Transcription</keyword>
<evidence type="ECO:0000256" key="4">
    <source>
        <dbReference type="ARBA" id="ARBA00023163"/>
    </source>
</evidence>
<dbReference type="InterPro" id="IPR037525">
    <property type="entry name" value="Velvet_dom"/>
</dbReference>
<evidence type="ECO:0000313" key="9">
    <source>
        <dbReference type="EMBL" id="ONH66347.1"/>
    </source>
</evidence>
<evidence type="ECO:0000313" key="10">
    <source>
        <dbReference type="Proteomes" id="UP000189513"/>
    </source>
</evidence>
<evidence type="ECO:0000256" key="7">
    <source>
        <dbReference type="SAM" id="MobiDB-lite"/>
    </source>
</evidence>
<feature type="region of interest" description="Disordered" evidence="7">
    <location>
        <begin position="145"/>
        <end position="170"/>
    </location>
</feature>
<dbReference type="Proteomes" id="UP000189513">
    <property type="component" value="Unassembled WGS sequence"/>
</dbReference>
<keyword evidence="2" id="KW-0749">Sporulation</keyword>
<keyword evidence="3" id="KW-0805">Transcription regulation</keyword>
<gene>
    <name evidence="9" type="ORF">BON22_3793</name>
</gene>
<keyword evidence="10" id="KW-1185">Reference proteome</keyword>
<reference evidence="10" key="1">
    <citation type="journal article" date="2017" name="Genome Announc.">
        <title>Genome sequences of Cyberlindnera fabianii 65, Pichia kudriavzevii 129, and Saccharomyces cerevisiae 131 isolated from fermented masau fruits in Zimbabwe.</title>
        <authorList>
            <person name="van Rijswijck I.M.H."/>
            <person name="Derks M.F.L."/>
            <person name="Abee T."/>
            <person name="de Ridder D."/>
            <person name="Smid E.J."/>
        </authorList>
    </citation>
    <scope>NUCLEOTIDE SEQUENCE [LARGE SCALE GENOMIC DNA]</scope>
    <source>
        <strain evidence="10">65</strain>
    </source>
</reference>
<keyword evidence="5" id="KW-0539">Nucleus</keyword>
<name>A0A1V2L359_CYBFA</name>
<comment type="subcellular location">
    <subcellularLocation>
        <location evidence="1">Nucleus</location>
    </subcellularLocation>
</comment>
<accession>A0A1V2L359</accession>
<evidence type="ECO:0000256" key="3">
    <source>
        <dbReference type="ARBA" id="ARBA00023015"/>
    </source>
</evidence>
<dbReference type="EMBL" id="MPUK01000007">
    <property type="protein sequence ID" value="ONH66347.1"/>
    <property type="molecule type" value="Genomic_DNA"/>
</dbReference>
<comment type="similarity">
    <text evidence="6">Belongs to the velvet family. VelB subfamily.</text>
</comment>
<dbReference type="PANTHER" id="PTHR33572">
    <property type="entry name" value="SPORE DEVELOPMENT REGULATOR VOSA"/>
    <property type="match status" value="1"/>
</dbReference>